<dbReference type="AlphaFoldDB" id="A0A5C3Q219"/>
<sequence length="547" mass="58913">MPALTDQLKREIGQHFVFGFHGYEPSEDIKVLIRDYFVGSVILFKRNIRDPAQVHRLIHELQALAKESGHARPLMIGIDQENGLVSAFSSPSVGTQFPGAMALASAGSPELAEQVTAATAKELKAVGINWTYSPDADVNSEPKNPVIGVRSFGDNPLEITPYVRAVQLGLEENLIAASAKHFPGHGDTHVDSHLSLPLILKDKAALTRVELVPFRALITGQIATIMTGHMALPNITGSNTPCSLSRMISHDLLRGELGFKGVVRWRRYMGAVMSLLAGADIAMVCHTMERQRGAVELAYKAVEAGELELEESGRRVKVLKETYAGSWDAVLNTPFDTAAFAAFAALKKDHAVLSEDVYNRSVALIQDPNRYLPLSGIGSVVLLTPINQSVNAAVDQDADEVLTTKEGQIRNTAGAHFASFARCIARRTTEMQHVVYSPTDSEPPSSAVLDAADSIIFITRNADRAPWQIEYLKRILGKGKGKKVVVLASCAPYDLLGASGDGVEDVAYVASFEYTVEGLEAAARVLFGEVEARGVVPVLGGRVGPAA</sequence>
<keyword evidence="2 5" id="KW-0378">Hydrolase</keyword>
<keyword evidence="6" id="KW-1185">Reference proteome</keyword>
<comment type="similarity">
    <text evidence="1">Belongs to the glycosyl hydrolase 3 family.</text>
</comment>
<keyword evidence="3" id="KW-0326">Glycosidase</keyword>
<dbReference type="Proteomes" id="UP000305067">
    <property type="component" value="Unassembled WGS sequence"/>
</dbReference>
<dbReference type="InterPro" id="IPR036962">
    <property type="entry name" value="Glyco_hydro_3_N_sf"/>
</dbReference>
<dbReference type="InterPro" id="IPR050226">
    <property type="entry name" value="NagZ_Beta-hexosaminidase"/>
</dbReference>
<dbReference type="Pfam" id="PF00933">
    <property type="entry name" value="Glyco_hydro_3"/>
    <property type="match status" value="1"/>
</dbReference>
<evidence type="ECO:0000256" key="1">
    <source>
        <dbReference type="ARBA" id="ARBA00005336"/>
    </source>
</evidence>
<feature type="domain" description="Glycoside hydrolase family 3 N-terminal" evidence="4">
    <location>
        <begin position="19"/>
        <end position="316"/>
    </location>
</feature>
<reference evidence="5 6" key="1">
    <citation type="journal article" date="2019" name="Nat. Ecol. Evol.">
        <title>Megaphylogeny resolves global patterns of mushroom evolution.</title>
        <authorList>
            <person name="Varga T."/>
            <person name="Krizsan K."/>
            <person name="Foldi C."/>
            <person name="Dima B."/>
            <person name="Sanchez-Garcia M."/>
            <person name="Sanchez-Ramirez S."/>
            <person name="Szollosi G.J."/>
            <person name="Szarkandi J.G."/>
            <person name="Papp V."/>
            <person name="Albert L."/>
            <person name="Andreopoulos W."/>
            <person name="Angelini C."/>
            <person name="Antonin V."/>
            <person name="Barry K.W."/>
            <person name="Bougher N.L."/>
            <person name="Buchanan P."/>
            <person name="Buyck B."/>
            <person name="Bense V."/>
            <person name="Catcheside P."/>
            <person name="Chovatia M."/>
            <person name="Cooper J."/>
            <person name="Damon W."/>
            <person name="Desjardin D."/>
            <person name="Finy P."/>
            <person name="Geml J."/>
            <person name="Haridas S."/>
            <person name="Hughes K."/>
            <person name="Justo A."/>
            <person name="Karasinski D."/>
            <person name="Kautmanova I."/>
            <person name="Kiss B."/>
            <person name="Kocsube S."/>
            <person name="Kotiranta H."/>
            <person name="LaButti K.M."/>
            <person name="Lechner B.E."/>
            <person name="Liimatainen K."/>
            <person name="Lipzen A."/>
            <person name="Lukacs Z."/>
            <person name="Mihaltcheva S."/>
            <person name="Morgado L.N."/>
            <person name="Niskanen T."/>
            <person name="Noordeloos M.E."/>
            <person name="Ohm R.A."/>
            <person name="Ortiz-Santana B."/>
            <person name="Ovrebo C."/>
            <person name="Racz N."/>
            <person name="Riley R."/>
            <person name="Savchenko A."/>
            <person name="Shiryaev A."/>
            <person name="Soop K."/>
            <person name="Spirin V."/>
            <person name="Szebenyi C."/>
            <person name="Tomsovsky M."/>
            <person name="Tulloss R.E."/>
            <person name="Uehling J."/>
            <person name="Grigoriev I.V."/>
            <person name="Vagvolgyi C."/>
            <person name="Papp T."/>
            <person name="Martin F.M."/>
            <person name="Miettinen O."/>
            <person name="Hibbett D.S."/>
            <person name="Nagy L.G."/>
        </authorList>
    </citation>
    <scope>NUCLEOTIDE SEQUENCE [LARGE SCALE GENOMIC DNA]</scope>
    <source>
        <strain evidence="5 6">CBS 309.79</strain>
    </source>
</reference>
<proteinExistence type="inferred from homology"/>
<evidence type="ECO:0000313" key="6">
    <source>
        <dbReference type="Proteomes" id="UP000305067"/>
    </source>
</evidence>
<dbReference type="EMBL" id="ML178866">
    <property type="protein sequence ID" value="TFK96145.1"/>
    <property type="molecule type" value="Genomic_DNA"/>
</dbReference>
<dbReference type="SUPFAM" id="SSF51445">
    <property type="entry name" value="(Trans)glycosidases"/>
    <property type="match status" value="1"/>
</dbReference>
<dbReference type="STRING" id="1884261.A0A5C3Q219"/>
<evidence type="ECO:0000259" key="4">
    <source>
        <dbReference type="Pfam" id="PF00933"/>
    </source>
</evidence>
<evidence type="ECO:0000256" key="3">
    <source>
        <dbReference type="ARBA" id="ARBA00023295"/>
    </source>
</evidence>
<dbReference type="Gene3D" id="3.20.20.300">
    <property type="entry name" value="Glycoside hydrolase, family 3, N-terminal domain"/>
    <property type="match status" value="1"/>
</dbReference>
<protein>
    <submittedName>
        <fullName evidence="5">Glycoside hydrolase</fullName>
    </submittedName>
</protein>
<dbReference type="InterPro" id="IPR036881">
    <property type="entry name" value="Glyco_hydro_3_C_sf"/>
</dbReference>
<dbReference type="InterPro" id="IPR017853">
    <property type="entry name" value="GH"/>
</dbReference>
<accession>A0A5C3Q219</accession>
<dbReference type="GO" id="GO:0004553">
    <property type="term" value="F:hydrolase activity, hydrolyzing O-glycosyl compounds"/>
    <property type="evidence" value="ECO:0007669"/>
    <property type="project" value="InterPro"/>
</dbReference>
<evidence type="ECO:0000256" key="2">
    <source>
        <dbReference type="ARBA" id="ARBA00022801"/>
    </source>
</evidence>
<evidence type="ECO:0000313" key="5">
    <source>
        <dbReference type="EMBL" id="TFK96145.1"/>
    </source>
</evidence>
<dbReference type="GO" id="GO:0009254">
    <property type="term" value="P:peptidoglycan turnover"/>
    <property type="evidence" value="ECO:0007669"/>
    <property type="project" value="TreeGrafter"/>
</dbReference>
<gene>
    <name evidence="5" type="ORF">BDV98DRAFT_651800</name>
</gene>
<dbReference type="Gene3D" id="3.40.50.1700">
    <property type="entry name" value="Glycoside hydrolase family 3 C-terminal domain"/>
    <property type="match status" value="1"/>
</dbReference>
<dbReference type="InterPro" id="IPR001764">
    <property type="entry name" value="Glyco_hydro_3_N"/>
</dbReference>
<name>A0A5C3Q219_9AGAR</name>
<dbReference type="OrthoDB" id="4215304at2759"/>
<dbReference type="GO" id="GO:0005975">
    <property type="term" value="P:carbohydrate metabolic process"/>
    <property type="evidence" value="ECO:0007669"/>
    <property type="project" value="InterPro"/>
</dbReference>
<dbReference type="PANTHER" id="PTHR30480:SF16">
    <property type="entry name" value="GLYCOSIDE HYDROLASE FAMILY 3 DOMAIN PROTEIN"/>
    <property type="match status" value="1"/>
</dbReference>
<organism evidence="5 6">
    <name type="scientific">Pterulicium gracile</name>
    <dbReference type="NCBI Taxonomy" id="1884261"/>
    <lineage>
        <taxon>Eukaryota</taxon>
        <taxon>Fungi</taxon>
        <taxon>Dikarya</taxon>
        <taxon>Basidiomycota</taxon>
        <taxon>Agaricomycotina</taxon>
        <taxon>Agaricomycetes</taxon>
        <taxon>Agaricomycetidae</taxon>
        <taxon>Agaricales</taxon>
        <taxon>Pleurotineae</taxon>
        <taxon>Pterulaceae</taxon>
        <taxon>Pterulicium</taxon>
    </lineage>
</organism>
<dbReference type="PANTHER" id="PTHR30480">
    <property type="entry name" value="BETA-HEXOSAMINIDASE-RELATED"/>
    <property type="match status" value="1"/>
</dbReference>